<evidence type="ECO:0000256" key="5">
    <source>
        <dbReference type="ARBA" id="ARBA00022741"/>
    </source>
</evidence>
<dbReference type="Gene3D" id="3.40.50.300">
    <property type="entry name" value="P-loop containing nucleotide triphosphate hydrolases"/>
    <property type="match status" value="1"/>
</dbReference>
<comment type="similarity">
    <text evidence="2">Belongs to the small GTPase superfamily. Rho family.</text>
</comment>
<dbReference type="HOGENOM" id="CLU_041217_21_2_1"/>
<dbReference type="PROSITE" id="PS51421">
    <property type="entry name" value="RAS"/>
    <property type="match status" value="1"/>
</dbReference>
<keyword evidence="9" id="KW-0636">Prenylation</keyword>
<dbReference type="PANTHER" id="PTHR24072">
    <property type="entry name" value="RHO FAMILY GTPASE"/>
    <property type="match status" value="1"/>
</dbReference>
<evidence type="ECO:0000256" key="7">
    <source>
        <dbReference type="ARBA" id="ARBA00023136"/>
    </source>
</evidence>
<dbReference type="InParanoid" id="L7JRQ2"/>
<dbReference type="STRING" id="72359.L7JRQ2"/>
<dbReference type="GO" id="GO:0007264">
    <property type="term" value="P:small GTPase-mediated signal transduction"/>
    <property type="evidence" value="ECO:0007669"/>
    <property type="project" value="InterPro"/>
</dbReference>
<keyword evidence="3" id="KW-1003">Cell membrane</keyword>
<dbReference type="OMA" id="EVNHYIP"/>
<dbReference type="SMART" id="SM00173">
    <property type="entry name" value="RAS"/>
    <property type="match status" value="1"/>
</dbReference>
<evidence type="ECO:0000256" key="1">
    <source>
        <dbReference type="ARBA" id="ARBA00004342"/>
    </source>
</evidence>
<protein>
    <submittedName>
        <fullName evidence="10">Ras-related small GTPase, Rho type</fullName>
    </submittedName>
</protein>
<evidence type="ECO:0000256" key="8">
    <source>
        <dbReference type="ARBA" id="ARBA00023288"/>
    </source>
</evidence>
<dbReference type="EMBL" id="JH994095">
    <property type="protein sequence ID" value="ELQ73975.1"/>
    <property type="molecule type" value="Genomic_DNA"/>
</dbReference>
<dbReference type="InterPro" id="IPR001806">
    <property type="entry name" value="Small_GTPase"/>
</dbReference>
<dbReference type="FunCoup" id="L7JRQ2">
    <property type="interactions" value="281"/>
</dbReference>
<dbReference type="InterPro" id="IPR027417">
    <property type="entry name" value="P-loop_NTPase"/>
</dbReference>
<dbReference type="SMART" id="SM00174">
    <property type="entry name" value="RHO"/>
    <property type="match status" value="1"/>
</dbReference>
<gene>
    <name evidence="10" type="ORF">THOM_3115</name>
</gene>
<evidence type="ECO:0000256" key="9">
    <source>
        <dbReference type="ARBA" id="ARBA00023289"/>
    </source>
</evidence>
<keyword evidence="6" id="KW-0342">GTP-binding</keyword>
<dbReference type="InterPro" id="IPR003578">
    <property type="entry name" value="Small_GTPase_Rho"/>
</dbReference>
<dbReference type="InterPro" id="IPR005225">
    <property type="entry name" value="Small_GTP-bd"/>
</dbReference>
<dbReference type="OrthoDB" id="8830751at2759"/>
<evidence type="ECO:0000313" key="10">
    <source>
        <dbReference type="EMBL" id="ELQ73975.1"/>
    </source>
</evidence>
<evidence type="ECO:0000256" key="6">
    <source>
        <dbReference type="ARBA" id="ARBA00023134"/>
    </source>
</evidence>
<dbReference type="CDD" id="cd00157">
    <property type="entry name" value="Rho"/>
    <property type="match status" value="1"/>
</dbReference>
<proteinExistence type="inferred from homology"/>
<organism evidence="10 11">
    <name type="scientific">Trachipleistophora hominis</name>
    <name type="common">Microsporidian parasite</name>
    <dbReference type="NCBI Taxonomy" id="72359"/>
    <lineage>
        <taxon>Eukaryota</taxon>
        <taxon>Fungi</taxon>
        <taxon>Fungi incertae sedis</taxon>
        <taxon>Microsporidia</taxon>
        <taxon>Pleistophoridae</taxon>
        <taxon>Trachipleistophora</taxon>
    </lineage>
</organism>
<dbReference type="NCBIfam" id="TIGR00231">
    <property type="entry name" value="small_GTP"/>
    <property type="match status" value="1"/>
</dbReference>
<sequence>MKHIDVCSMYEAQHSVSGKIVVVGDGACGKTCLLEVFKRNKFPDEYIPTVVDNFVKEVKINEAECVNLTLWDTAGQEDYDSVRPLSYKDTDLVLLCYTIENCQVLSNIPKKWLFEIKNYCPSANFFLIGLKKDIRDEQRGHVQGIVSFEEGQNMANEIGAQAFIECSAKSGENVDKVFLESAKYIMAFKKRIKEQPSWFKRIFCCGFC</sequence>
<dbReference type="PROSITE" id="PS51420">
    <property type="entry name" value="RHO"/>
    <property type="match status" value="1"/>
</dbReference>
<comment type="subcellular location">
    <subcellularLocation>
        <location evidence="1">Cell membrane</location>
        <topology evidence="1">Lipid-anchor</topology>
        <orientation evidence="1">Cytoplasmic side</orientation>
    </subcellularLocation>
</comment>
<dbReference type="FunFam" id="3.40.50.300:FF:000983">
    <property type="entry name" value="Rho family GTPase"/>
    <property type="match status" value="1"/>
</dbReference>
<evidence type="ECO:0000256" key="2">
    <source>
        <dbReference type="ARBA" id="ARBA00010142"/>
    </source>
</evidence>
<dbReference type="AlphaFoldDB" id="L7JRQ2"/>
<reference evidence="10 11" key="1">
    <citation type="journal article" date="2012" name="PLoS Pathog.">
        <title>The genome of the obligate intracellular parasite Trachipleistophora hominis: new insights into microsporidian genome dynamics and reductive evolution.</title>
        <authorList>
            <person name="Heinz E."/>
            <person name="Williams T.A."/>
            <person name="Nakjang S."/>
            <person name="Noel C.J."/>
            <person name="Swan D.C."/>
            <person name="Goldberg A.V."/>
            <person name="Harris S.R."/>
            <person name="Weinmaier T."/>
            <person name="Markert S."/>
            <person name="Becher D."/>
            <person name="Bernhardt J."/>
            <person name="Dagan T."/>
            <person name="Hacker C."/>
            <person name="Lucocq J.M."/>
            <person name="Schweder T."/>
            <person name="Rattei T."/>
            <person name="Hall N."/>
            <person name="Hirt R.P."/>
            <person name="Embley T.M."/>
        </authorList>
    </citation>
    <scope>NUCLEOTIDE SEQUENCE [LARGE SCALE GENOMIC DNA]</scope>
</reference>
<dbReference type="SMART" id="SM00175">
    <property type="entry name" value="RAB"/>
    <property type="match status" value="1"/>
</dbReference>
<keyword evidence="11" id="KW-1185">Reference proteome</keyword>
<dbReference type="Pfam" id="PF00071">
    <property type="entry name" value="Ras"/>
    <property type="match status" value="1"/>
</dbReference>
<name>L7JRQ2_TRAHO</name>
<dbReference type="PRINTS" id="PR00449">
    <property type="entry name" value="RASTRNSFRMNG"/>
</dbReference>
<dbReference type="VEuPathDB" id="MicrosporidiaDB:THOM_3115"/>
<dbReference type="PROSITE" id="PS51419">
    <property type="entry name" value="RAB"/>
    <property type="match status" value="1"/>
</dbReference>
<evidence type="ECO:0000313" key="11">
    <source>
        <dbReference type="Proteomes" id="UP000011185"/>
    </source>
</evidence>
<accession>L7JRQ2</accession>
<dbReference type="Proteomes" id="UP000011185">
    <property type="component" value="Unassembled WGS sequence"/>
</dbReference>
<dbReference type="GO" id="GO:0005525">
    <property type="term" value="F:GTP binding"/>
    <property type="evidence" value="ECO:0007669"/>
    <property type="project" value="UniProtKB-KW"/>
</dbReference>
<keyword evidence="8" id="KW-0449">Lipoprotein</keyword>
<dbReference type="SUPFAM" id="SSF52540">
    <property type="entry name" value="P-loop containing nucleoside triphosphate hydrolases"/>
    <property type="match status" value="1"/>
</dbReference>
<evidence type="ECO:0000256" key="4">
    <source>
        <dbReference type="ARBA" id="ARBA00022481"/>
    </source>
</evidence>
<keyword evidence="7" id="KW-0472">Membrane</keyword>
<keyword evidence="4" id="KW-0488">Methylation</keyword>
<dbReference type="GO" id="GO:0005886">
    <property type="term" value="C:plasma membrane"/>
    <property type="evidence" value="ECO:0007669"/>
    <property type="project" value="UniProtKB-SubCell"/>
</dbReference>
<dbReference type="GO" id="GO:0003924">
    <property type="term" value="F:GTPase activity"/>
    <property type="evidence" value="ECO:0007669"/>
    <property type="project" value="InterPro"/>
</dbReference>
<keyword evidence="5" id="KW-0547">Nucleotide-binding</keyword>
<evidence type="ECO:0000256" key="3">
    <source>
        <dbReference type="ARBA" id="ARBA00022475"/>
    </source>
</evidence>